<proteinExistence type="predicted"/>
<gene>
    <name evidence="2" type="ORF">FB45DRAFT_1034652</name>
</gene>
<reference evidence="2" key="1">
    <citation type="submission" date="2023-03" db="EMBL/GenBank/DDBJ databases">
        <title>Massive genome expansion in bonnet fungi (Mycena s.s.) driven by repeated elements and novel gene families across ecological guilds.</title>
        <authorList>
            <consortium name="Lawrence Berkeley National Laboratory"/>
            <person name="Harder C.B."/>
            <person name="Miyauchi S."/>
            <person name="Viragh M."/>
            <person name="Kuo A."/>
            <person name="Thoen E."/>
            <person name="Andreopoulos B."/>
            <person name="Lu D."/>
            <person name="Skrede I."/>
            <person name="Drula E."/>
            <person name="Henrissat B."/>
            <person name="Morin E."/>
            <person name="Kohler A."/>
            <person name="Barry K."/>
            <person name="LaButti K."/>
            <person name="Morin E."/>
            <person name="Salamov A."/>
            <person name="Lipzen A."/>
            <person name="Mereny Z."/>
            <person name="Hegedus B."/>
            <person name="Baldrian P."/>
            <person name="Stursova M."/>
            <person name="Weitz H."/>
            <person name="Taylor A."/>
            <person name="Grigoriev I.V."/>
            <person name="Nagy L.G."/>
            <person name="Martin F."/>
            <person name="Kauserud H."/>
        </authorList>
    </citation>
    <scope>NUCLEOTIDE SEQUENCE</scope>
    <source>
        <strain evidence="2">9284</strain>
    </source>
</reference>
<organism evidence="2 3">
    <name type="scientific">Roridomyces roridus</name>
    <dbReference type="NCBI Taxonomy" id="1738132"/>
    <lineage>
        <taxon>Eukaryota</taxon>
        <taxon>Fungi</taxon>
        <taxon>Dikarya</taxon>
        <taxon>Basidiomycota</taxon>
        <taxon>Agaricomycotina</taxon>
        <taxon>Agaricomycetes</taxon>
        <taxon>Agaricomycetidae</taxon>
        <taxon>Agaricales</taxon>
        <taxon>Marasmiineae</taxon>
        <taxon>Mycenaceae</taxon>
        <taxon>Roridomyces</taxon>
    </lineage>
</organism>
<evidence type="ECO:0000313" key="2">
    <source>
        <dbReference type="EMBL" id="KAJ7617361.1"/>
    </source>
</evidence>
<dbReference type="Gene3D" id="3.40.50.11350">
    <property type="match status" value="1"/>
</dbReference>
<dbReference type="CDD" id="cd11296">
    <property type="entry name" value="O-FucT_like"/>
    <property type="match status" value="1"/>
</dbReference>
<keyword evidence="1" id="KW-0732">Signal</keyword>
<name>A0AAD7BDN9_9AGAR</name>
<accession>A0AAD7BDN9</accession>
<evidence type="ECO:0000256" key="1">
    <source>
        <dbReference type="SAM" id="SignalP"/>
    </source>
</evidence>
<feature type="signal peptide" evidence="1">
    <location>
        <begin position="1"/>
        <end position="28"/>
    </location>
</feature>
<dbReference type="EMBL" id="JARKIF010000021">
    <property type="protein sequence ID" value="KAJ7617361.1"/>
    <property type="molecule type" value="Genomic_DNA"/>
</dbReference>
<comment type="caution">
    <text evidence="2">The sequence shown here is derived from an EMBL/GenBank/DDBJ whole genome shotgun (WGS) entry which is preliminary data.</text>
</comment>
<dbReference type="AlphaFoldDB" id="A0AAD7BDN9"/>
<sequence length="430" mass="46932">MFSPARPPHRKVFYAVLLSLGLLWAGHSSYFLCPTPAPASGEERDELGRPTFAEVREHERSLPQHKSAVGAVRYLHLPDEAWGGGLNNVFQAVLINTHLAYLMHRGYVFKDYVAHSHPPFPDALSSGTRDPLRIPMNAITSGPTGSGSLGTGTNEAVTPRAISQDRWDEVCPASKVVVVELDATNAELNITGDTGGLAKMERWAAKSRDMEAPCVKITGGEPFDWMIIASTKILELWPSYGSSPTLKEFAWSALVTRALSRNFSLLSSVSNRPALLSPFLPRISSSWTGFGNPPDYLDVLEGKTRSEAAYEHCWPTAEAIVRRALAVRADSASGKDFGSQRLTAVYIATNGEPEWIAVLVALFKRNGWDRVSTSLDMELAPEEYAVSQVVDMSVMVAAESFIGVGFSSLTSNVVQLRLAAGRHPGTTRFW</sequence>
<evidence type="ECO:0000313" key="3">
    <source>
        <dbReference type="Proteomes" id="UP001221142"/>
    </source>
</evidence>
<protein>
    <submittedName>
        <fullName evidence="2">Uncharacterized protein</fullName>
    </submittedName>
</protein>
<dbReference type="Proteomes" id="UP001221142">
    <property type="component" value="Unassembled WGS sequence"/>
</dbReference>
<keyword evidence="3" id="KW-1185">Reference proteome</keyword>
<feature type="chain" id="PRO_5042173597" evidence="1">
    <location>
        <begin position="29"/>
        <end position="430"/>
    </location>
</feature>